<dbReference type="SUPFAM" id="SSF46785">
    <property type="entry name" value="Winged helix' DNA-binding domain"/>
    <property type="match status" value="1"/>
</dbReference>
<dbReference type="Gene3D" id="1.10.10.10">
    <property type="entry name" value="Winged helix-like DNA-binding domain superfamily/Winged helix DNA-binding domain"/>
    <property type="match status" value="1"/>
</dbReference>
<evidence type="ECO:0000256" key="2">
    <source>
        <dbReference type="ARBA" id="ARBA00022458"/>
    </source>
</evidence>
<comment type="caution">
    <text evidence="8">The sequence shown here is derived from an EMBL/GenBank/DDBJ whole genome shotgun (WGS) entry which is preliminary data.</text>
</comment>
<dbReference type="AlphaFoldDB" id="A0A549TBE8"/>
<evidence type="ECO:0000256" key="3">
    <source>
        <dbReference type="ARBA" id="ARBA00023015"/>
    </source>
</evidence>
<comment type="similarity">
    <text evidence="1">Belongs to the LysR transcriptional regulatory family.</text>
</comment>
<feature type="domain" description="HTH lysR-type" evidence="7">
    <location>
        <begin position="8"/>
        <end position="65"/>
    </location>
</feature>
<dbReference type="EMBL" id="VJMG01000022">
    <property type="protein sequence ID" value="TRL39206.1"/>
    <property type="molecule type" value="Genomic_DNA"/>
</dbReference>
<dbReference type="PRINTS" id="PR00039">
    <property type="entry name" value="HTHLYSR"/>
</dbReference>
<dbReference type="PANTHER" id="PTHR30118">
    <property type="entry name" value="HTH-TYPE TRANSCRIPTIONAL REGULATOR LEUO-RELATED"/>
    <property type="match status" value="1"/>
</dbReference>
<protein>
    <submittedName>
        <fullName evidence="8">LysR family transcriptional regulator</fullName>
    </submittedName>
</protein>
<sequence>MVADIKTTDLNLLKAFAALIETGSVTRAADMLGLTQPAVSGMLARLRDTFDDPLFVRTQRGVIPTPRAEALAEPVRAALAAIQSVLVPHVFEPGMTNLTISLAATDYAQKAVVLPLLTSLRHDAPGIRVAVRPVDREHLARQMESGLVDMALITPDMAQDTMRSRHLFDETYVCVMRDNHPAASQPMDLDLLCALDHGIMSHDGTQFRGATDEALARMGRRRRVVASIPSFMVLIEMIRCSDLMALLPRRLVAEMTGLHITEPPLAVTGFSKLLTWHERLQHDAAHRWLRDRIAELAS</sequence>
<dbReference type="SUPFAM" id="SSF53850">
    <property type="entry name" value="Periplasmic binding protein-like II"/>
    <property type="match status" value="1"/>
</dbReference>
<keyword evidence="3" id="KW-0805">Transcription regulation</keyword>
<dbReference type="Gene3D" id="3.40.190.10">
    <property type="entry name" value="Periplasmic binding protein-like II"/>
    <property type="match status" value="2"/>
</dbReference>
<keyword evidence="6" id="KW-0804">Transcription</keyword>
<evidence type="ECO:0000313" key="9">
    <source>
        <dbReference type="Proteomes" id="UP000316801"/>
    </source>
</evidence>
<evidence type="ECO:0000259" key="7">
    <source>
        <dbReference type="PROSITE" id="PS50931"/>
    </source>
</evidence>
<evidence type="ECO:0000256" key="6">
    <source>
        <dbReference type="ARBA" id="ARBA00023163"/>
    </source>
</evidence>
<keyword evidence="2" id="KW-0536">Nodulation</keyword>
<dbReference type="InterPro" id="IPR050389">
    <property type="entry name" value="LysR-type_TF"/>
</dbReference>
<accession>A0A549TBE8</accession>
<evidence type="ECO:0000313" key="8">
    <source>
        <dbReference type="EMBL" id="TRL39206.1"/>
    </source>
</evidence>
<dbReference type="GO" id="GO:0003700">
    <property type="term" value="F:DNA-binding transcription factor activity"/>
    <property type="evidence" value="ECO:0007669"/>
    <property type="project" value="InterPro"/>
</dbReference>
<dbReference type="InterPro" id="IPR000847">
    <property type="entry name" value="LysR_HTH_N"/>
</dbReference>
<name>A0A549TBE8_9HYPH</name>
<dbReference type="Pfam" id="PF00126">
    <property type="entry name" value="HTH_1"/>
    <property type="match status" value="1"/>
</dbReference>
<organism evidence="8 9">
    <name type="scientific">Rhizobium straminoryzae</name>
    <dbReference type="NCBI Taxonomy" id="1387186"/>
    <lineage>
        <taxon>Bacteria</taxon>
        <taxon>Pseudomonadati</taxon>
        <taxon>Pseudomonadota</taxon>
        <taxon>Alphaproteobacteria</taxon>
        <taxon>Hyphomicrobiales</taxon>
        <taxon>Rhizobiaceae</taxon>
        <taxon>Rhizobium/Agrobacterium group</taxon>
        <taxon>Rhizobium</taxon>
    </lineage>
</organism>
<evidence type="ECO:0000256" key="1">
    <source>
        <dbReference type="ARBA" id="ARBA00009437"/>
    </source>
</evidence>
<dbReference type="InterPro" id="IPR036390">
    <property type="entry name" value="WH_DNA-bd_sf"/>
</dbReference>
<keyword evidence="5" id="KW-0010">Activator</keyword>
<evidence type="ECO:0000256" key="4">
    <source>
        <dbReference type="ARBA" id="ARBA00023125"/>
    </source>
</evidence>
<dbReference type="PROSITE" id="PS50931">
    <property type="entry name" value="HTH_LYSR"/>
    <property type="match status" value="1"/>
</dbReference>
<dbReference type="PANTHER" id="PTHR30118:SF15">
    <property type="entry name" value="TRANSCRIPTIONAL REGULATORY PROTEIN"/>
    <property type="match status" value="1"/>
</dbReference>
<keyword evidence="4" id="KW-0238">DNA-binding</keyword>
<gene>
    <name evidence="8" type="ORF">FNA46_09930</name>
</gene>
<reference evidence="8 9" key="1">
    <citation type="submission" date="2019-07" db="EMBL/GenBank/DDBJ databases">
        <title>Ln-dependent methylotrophs.</title>
        <authorList>
            <person name="Tani A."/>
        </authorList>
    </citation>
    <scope>NUCLEOTIDE SEQUENCE [LARGE SCALE GENOMIC DNA]</scope>
    <source>
        <strain evidence="8 9">SM12</strain>
    </source>
</reference>
<proteinExistence type="inferred from homology"/>
<dbReference type="Proteomes" id="UP000316801">
    <property type="component" value="Unassembled WGS sequence"/>
</dbReference>
<dbReference type="InterPro" id="IPR036388">
    <property type="entry name" value="WH-like_DNA-bd_sf"/>
</dbReference>
<evidence type="ECO:0000256" key="5">
    <source>
        <dbReference type="ARBA" id="ARBA00023159"/>
    </source>
</evidence>
<dbReference type="Pfam" id="PF03466">
    <property type="entry name" value="LysR_substrate"/>
    <property type="match status" value="1"/>
</dbReference>
<keyword evidence="9" id="KW-1185">Reference proteome</keyword>
<dbReference type="GO" id="GO:0003677">
    <property type="term" value="F:DNA binding"/>
    <property type="evidence" value="ECO:0007669"/>
    <property type="project" value="UniProtKB-KW"/>
</dbReference>
<dbReference type="InterPro" id="IPR005119">
    <property type="entry name" value="LysR_subst-bd"/>
</dbReference>